<evidence type="ECO:0000256" key="1">
    <source>
        <dbReference type="SAM" id="SignalP"/>
    </source>
</evidence>
<evidence type="ECO:0000313" key="3">
    <source>
        <dbReference type="Proteomes" id="UP000822476"/>
    </source>
</evidence>
<gene>
    <name evidence="2" type="ORF">EG68_10060</name>
</gene>
<comment type="caution">
    <text evidence="2">The sequence shown here is derived from an EMBL/GenBank/DDBJ whole genome shotgun (WGS) entry which is preliminary data.</text>
</comment>
<keyword evidence="1" id="KW-0732">Signal</keyword>
<protein>
    <recommendedName>
        <fullName evidence="4">Secreted protein</fullName>
    </recommendedName>
</protein>
<feature type="chain" id="PRO_5035767390" description="Secreted protein" evidence="1">
    <location>
        <begin position="21"/>
        <end position="89"/>
    </location>
</feature>
<feature type="signal peptide" evidence="1">
    <location>
        <begin position="1"/>
        <end position="20"/>
    </location>
</feature>
<dbReference type="Proteomes" id="UP000822476">
    <property type="component" value="Unassembled WGS sequence"/>
</dbReference>
<evidence type="ECO:0000313" key="2">
    <source>
        <dbReference type="EMBL" id="KAF7245672.1"/>
    </source>
</evidence>
<sequence length="89" mass="9647">MPCNTIVCFVISVLALNSSGQVDSGLACVDVKCHRSDVAVISHGHVDSGTVCTKFSLTDVGLIWVIFHSSLFKSERVSKAVTLHRKFKI</sequence>
<accession>A0A8S9YGK8</accession>
<name>A0A8S9YGK8_9TREM</name>
<reference evidence="2" key="1">
    <citation type="submission" date="2019-07" db="EMBL/GenBank/DDBJ databases">
        <title>Annotation for the trematode Paragonimus miyazaki's.</title>
        <authorList>
            <person name="Choi Y.-J."/>
        </authorList>
    </citation>
    <scope>NUCLEOTIDE SEQUENCE</scope>
    <source>
        <strain evidence="2">Japan</strain>
    </source>
</reference>
<dbReference type="AlphaFoldDB" id="A0A8S9YGK8"/>
<dbReference type="EMBL" id="JTDE01006069">
    <property type="protein sequence ID" value="KAF7245672.1"/>
    <property type="molecule type" value="Genomic_DNA"/>
</dbReference>
<evidence type="ECO:0008006" key="4">
    <source>
        <dbReference type="Google" id="ProtNLM"/>
    </source>
</evidence>
<proteinExistence type="predicted"/>
<keyword evidence="3" id="KW-1185">Reference proteome</keyword>
<organism evidence="2 3">
    <name type="scientific">Paragonimus skrjabini miyazakii</name>
    <dbReference type="NCBI Taxonomy" id="59628"/>
    <lineage>
        <taxon>Eukaryota</taxon>
        <taxon>Metazoa</taxon>
        <taxon>Spiralia</taxon>
        <taxon>Lophotrochozoa</taxon>
        <taxon>Platyhelminthes</taxon>
        <taxon>Trematoda</taxon>
        <taxon>Digenea</taxon>
        <taxon>Plagiorchiida</taxon>
        <taxon>Troglotremata</taxon>
        <taxon>Troglotrematidae</taxon>
        <taxon>Paragonimus</taxon>
    </lineage>
</organism>